<evidence type="ECO:0000313" key="9">
    <source>
        <dbReference type="Proteomes" id="UP001057702"/>
    </source>
</evidence>
<dbReference type="SUPFAM" id="SSF50022">
    <property type="entry name" value="ISP domain"/>
    <property type="match status" value="1"/>
</dbReference>
<dbReference type="PANTHER" id="PTHR21496:SF0">
    <property type="entry name" value="RIESKE DOMAIN-CONTAINING PROTEIN"/>
    <property type="match status" value="1"/>
</dbReference>
<dbReference type="RefSeq" id="WP_255923162.1">
    <property type="nucleotide sequence ID" value="NZ_JANFNG010000030.1"/>
</dbReference>
<dbReference type="PROSITE" id="PS51296">
    <property type="entry name" value="RIESKE"/>
    <property type="match status" value="1"/>
</dbReference>
<proteinExistence type="inferred from homology"/>
<evidence type="ECO:0000256" key="5">
    <source>
        <dbReference type="ARBA" id="ARBA00034078"/>
    </source>
</evidence>
<gene>
    <name evidence="8" type="ORF">NGB36_26980</name>
</gene>
<dbReference type="Gene3D" id="2.102.10.10">
    <property type="entry name" value="Rieske [2Fe-2S] iron-sulphur domain"/>
    <property type="match status" value="1"/>
</dbReference>
<accession>A0ABT1Q2F3</accession>
<evidence type="ECO:0000259" key="7">
    <source>
        <dbReference type="PROSITE" id="PS51296"/>
    </source>
</evidence>
<sequence length="108" mass="12154">MSSAMTGQWQEAMALEDLWEGEKEPVEIGGKKILLVNVDGEIRAYENKCPHQAWALDEADFDGQEITCMRHMWVFDARDGRGVNPDNCHLTAFPCRVNEDGMILVDVG</sequence>
<comment type="caution">
    <text evidence="8">The sequence shown here is derived from an EMBL/GenBank/DDBJ whole genome shotgun (WGS) entry which is preliminary data.</text>
</comment>
<dbReference type="EMBL" id="JANFNG010000030">
    <property type="protein sequence ID" value="MCQ4084119.1"/>
    <property type="molecule type" value="Genomic_DNA"/>
</dbReference>
<keyword evidence="9" id="KW-1185">Reference proteome</keyword>
<evidence type="ECO:0000256" key="4">
    <source>
        <dbReference type="ARBA" id="ARBA00023014"/>
    </source>
</evidence>
<comment type="cofactor">
    <cofactor evidence="5">
        <name>[2Fe-2S] cluster</name>
        <dbReference type="ChEBI" id="CHEBI:190135"/>
    </cofactor>
</comment>
<organism evidence="8 9">
    <name type="scientific">Streptomyces humicola</name>
    <dbReference type="NCBI Taxonomy" id="2953240"/>
    <lineage>
        <taxon>Bacteria</taxon>
        <taxon>Bacillati</taxon>
        <taxon>Actinomycetota</taxon>
        <taxon>Actinomycetes</taxon>
        <taxon>Kitasatosporales</taxon>
        <taxon>Streptomycetaceae</taxon>
        <taxon>Streptomyces</taxon>
    </lineage>
</organism>
<protein>
    <submittedName>
        <fullName evidence="8">Rieske 2Fe-2S domain-containing protein</fullName>
    </submittedName>
</protein>
<evidence type="ECO:0000313" key="8">
    <source>
        <dbReference type="EMBL" id="MCQ4084119.1"/>
    </source>
</evidence>
<evidence type="ECO:0000256" key="2">
    <source>
        <dbReference type="ARBA" id="ARBA00022723"/>
    </source>
</evidence>
<dbReference type="Pfam" id="PF00355">
    <property type="entry name" value="Rieske"/>
    <property type="match status" value="1"/>
</dbReference>
<dbReference type="InterPro" id="IPR017941">
    <property type="entry name" value="Rieske_2Fe-2S"/>
</dbReference>
<keyword evidence="1" id="KW-0001">2Fe-2S</keyword>
<dbReference type="PANTHER" id="PTHR21496">
    <property type="entry name" value="FERREDOXIN-RELATED"/>
    <property type="match status" value="1"/>
</dbReference>
<dbReference type="InterPro" id="IPR036922">
    <property type="entry name" value="Rieske_2Fe-2S_sf"/>
</dbReference>
<keyword evidence="2" id="KW-0479">Metal-binding</keyword>
<evidence type="ECO:0000256" key="1">
    <source>
        <dbReference type="ARBA" id="ARBA00022714"/>
    </source>
</evidence>
<keyword evidence="4" id="KW-0411">Iron-sulfur</keyword>
<dbReference type="Proteomes" id="UP001057702">
    <property type="component" value="Unassembled WGS sequence"/>
</dbReference>
<comment type="similarity">
    <text evidence="6">Belongs to the bacterial ring-hydroxylating dioxygenase ferredoxin component family.</text>
</comment>
<evidence type="ECO:0000256" key="6">
    <source>
        <dbReference type="ARBA" id="ARBA00038001"/>
    </source>
</evidence>
<reference evidence="8" key="1">
    <citation type="submission" date="2022-06" db="EMBL/GenBank/DDBJ databases">
        <title>Draft genome sequence of Streptomyces sp. RB6PN25 isolated from peat swamp forest in Thailand.</title>
        <authorList>
            <person name="Duangmal K."/>
            <person name="Klaysubun C."/>
        </authorList>
    </citation>
    <scope>NUCLEOTIDE SEQUENCE</scope>
    <source>
        <strain evidence="8">RB6PN25</strain>
    </source>
</reference>
<keyword evidence="3" id="KW-0408">Iron</keyword>
<name>A0ABT1Q2F3_9ACTN</name>
<feature type="domain" description="Rieske" evidence="7">
    <location>
        <begin position="10"/>
        <end position="104"/>
    </location>
</feature>
<evidence type="ECO:0000256" key="3">
    <source>
        <dbReference type="ARBA" id="ARBA00023004"/>
    </source>
</evidence>